<dbReference type="OrthoDB" id="10258608at2759"/>
<dbReference type="Proteomes" id="UP000187283">
    <property type="component" value="Unassembled WGS sequence"/>
</dbReference>
<dbReference type="InterPro" id="IPR023394">
    <property type="entry name" value="Sec7_C_sf"/>
</dbReference>
<evidence type="ECO:0000313" key="3">
    <source>
        <dbReference type="EMBL" id="OMJ12023.1"/>
    </source>
</evidence>
<dbReference type="Gene3D" id="1.10.1000.11">
    <property type="entry name" value="Arf Nucleotide-binding Site Opener,domain 2"/>
    <property type="match status" value="1"/>
</dbReference>
<feature type="compositionally biased region" description="Polar residues" evidence="1">
    <location>
        <begin position="1424"/>
        <end position="1457"/>
    </location>
</feature>
<dbReference type="CDD" id="cd00171">
    <property type="entry name" value="Sec7"/>
    <property type="match status" value="1"/>
</dbReference>
<feature type="region of interest" description="Disordered" evidence="1">
    <location>
        <begin position="1402"/>
        <end position="1460"/>
    </location>
</feature>
<dbReference type="SMART" id="SM00222">
    <property type="entry name" value="Sec7"/>
    <property type="match status" value="1"/>
</dbReference>
<dbReference type="InterPro" id="IPR035999">
    <property type="entry name" value="Sec7_dom_sf"/>
</dbReference>
<organism evidence="3 4">
    <name type="scientific">Smittium culicis</name>
    <dbReference type="NCBI Taxonomy" id="133412"/>
    <lineage>
        <taxon>Eukaryota</taxon>
        <taxon>Fungi</taxon>
        <taxon>Fungi incertae sedis</taxon>
        <taxon>Zoopagomycota</taxon>
        <taxon>Kickxellomycotina</taxon>
        <taxon>Harpellomycetes</taxon>
        <taxon>Harpellales</taxon>
        <taxon>Legeriomycetaceae</taxon>
        <taxon>Smittium</taxon>
    </lineage>
</organism>
<feature type="compositionally biased region" description="Polar residues" evidence="1">
    <location>
        <begin position="2135"/>
        <end position="2150"/>
    </location>
</feature>
<comment type="caution">
    <text evidence="3">The sequence shown here is derived from an EMBL/GenBank/DDBJ whole genome shotgun (WGS) entry which is preliminary data.</text>
</comment>
<dbReference type="FunFam" id="1.10.1000.11:FF:000002">
    <property type="entry name" value="Cytohesin 1"/>
    <property type="match status" value="1"/>
</dbReference>
<dbReference type="PANTHER" id="PTHR10663:SF388">
    <property type="entry name" value="GOLGI-SPECIFIC BREFELDIN A-RESISTANCE GUANINE NUCLEOTIDE EXCHANGE FACTOR 1"/>
    <property type="match status" value="1"/>
</dbReference>
<feature type="region of interest" description="Disordered" evidence="1">
    <location>
        <begin position="2101"/>
        <end position="2150"/>
    </location>
</feature>
<accession>A0A1R1XBN2</accession>
<dbReference type="InterPro" id="IPR000904">
    <property type="entry name" value="Sec7_dom"/>
</dbReference>
<gene>
    <name evidence="3" type="ORF">AYI70_g9357</name>
</gene>
<evidence type="ECO:0000313" key="4">
    <source>
        <dbReference type="Proteomes" id="UP000187283"/>
    </source>
</evidence>
<dbReference type="GO" id="GO:0012505">
    <property type="term" value="C:endomembrane system"/>
    <property type="evidence" value="ECO:0007669"/>
    <property type="project" value="UniProtKB-ARBA"/>
</dbReference>
<reference evidence="3 4" key="1">
    <citation type="submission" date="2017-01" db="EMBL/GenBank/DDBJ databases">
        <authorList>
            <person name="Mah S.A."/>
            <person name="Swanson W.J."/>
            <person name="Moy G.W."/>
            <person name="Vacquier V.D."/>
        </authorList>
    </citation>
    <scope>NUCLEOTIDE SEQUENCE [LARGE SCALE GENOMIC DNA]</scope>
    <source>
        <strain evidence="3 4">GSMNP</strain>
    </source>
</reference>
<protein>
    <recommendedName>
        <fullName evidence="2">SEC7 domain-containing protein</fullName>
    </recommendedName>
</protein>
<dbReference type="PROSITE" id="PS50190">
    <property type="entry name" value="SEC7"/>
    <property type="match status" value="1"/>
</dbReference>
<proteinExistence type="predicted"/>
<dbReference type="Gene3D" id="1.10.220.20">
    <property type="match status" value="1"/>
</dbReference>
<name>A0A1R1XBN2_9FUNG</name>
<evidence type="ECO:0000256" key="1">
    <source>
        <dbReference type="SAM" id="MobiDB-lite"/>
    </source>
</evidence>
<dbReference type="EMBL" id="LSSN01004164">
    <property type="protein sequence ID" value="OMJ12023.1"/>
    <property type="molecule type" value="Genomic_DNA"/>
</dbReference>
<evidence type="ECO:0000259" key="2">
    <source>
        <dbReference type="PROSITE" id="PS50190"/>
    </source>
</evidence>
<dbReference type="Pfam" id="PF01369">
    <property type="entry name" value="Sec7"/>
    <property type="match status" value="1"/>
</dbReference>
<feature type="compositionally biased region" description="Low complexity" evidence="1">
    <location>
        <begin position="1411"/>
        <end position="1423"/>
    </location>
</feature>
<dbReference type="SUPFAM" id="SSF48425">
    <property type="entry name" value="Sec7 domain"/>
    <property type="match status" value="1"/>
</dbReference>
<dbReference type="STRING" id="133412.A0A1R1XBN2"/>
<feature type="domain" description="SEC7" evidence="2">
    <location>
        <begin position="684"/>
        <end position="874"/>
    </location>
</feature>
<keyword evidence="4" id="KW-1185">Reference proteome</keyword>
<dbReference type="GO" id="GO:0005737">
    <property type="term" value="C:cytoplasm"/>
    <property type="evidence" value="ECO:0007669"/>
    <property type="project" value="UniProtKB-ARBA"/>
</dbReference>
<dbReference type="PANTHER" id="PTHR10663">
    <property type="entry name" value="GUANYL-NUCLEOTIDE EXCHANGE FACTOR"/>
    <property type="match status" value="1"/>
</dbReference>
<sequence>MTLQSTISLPDSINNRPDIWPVSRDYWRDSIEAEIDRVVLEMRRNIKWFKLLEDEGLGALWVGGGLFPLYTPKNPVNSTFKNSSPLINSSSEKSPDSSLNDAQQLETSPENSTEIFEDEQTKELYLFGKIGVKLGLTVFTLGEEYISENKEKNASEIQILRSFLDLKASLKSMFENDTLPVRDILFPFLQIVKSGIATGPIVRSSLESIHRLIKANLIDFSSEGGKEAITETSYAVTHCKFEATDSVLDETVLLQILEVLRLIMSSKHSYMLSDTAVCEMLEAVLSMACQMRINDILRRASELTLLELVGLVFQKTNSYSSIEKKPSGDSIQNTYYGIASVHELLRVLVMLTNPQNLQYTDTMRHLSIKALQVAIQTSSFNLSNFDGLKALVLNDLCHNLLLITSGSNPSLIIAATRLLIQIFQTQGQACKTQLELFLCQIVGRLMTPVSDSSNLNIIGLNGNVELKSSTTKLRRPSFVEENSNKIAASSTENTKRKSSYHNHQITEKHLNSDLDSEIISISKHESLNLVDPPSHSQETDIYKQSNMRAGVRGQIAEGEVRRVLLEGLHRFLTLSPRVISSLWVNYDCDLQLGNVYNFFMTFITMKSVPWPGTRHEIESEAYMDILLYYLHNMSIRNGVELPTSGWSDLIINSEYFEVKSNKSYPNESSDNNIDIADPLPPIETLLERRKTKDMMMHAANLFNQKPALGVSYLQKVKFLPTDNSTEMIVKLAQFMRSTPALNKKLVGEYISKPSSSEVLQAYLELFDFKNKRLDEATRMLLGTFRLPGESQQISRIMQAFSSVYFSSNPPDIATKDSAFVLSFAIIMLNTDLHNPQVKNRMKFEDFSKNLRGENDGQDFSSTFLLEIYQAIKSREIVFPEEHEGEAGFEYAWKEMLSKENGMVTNINSSLTDYQDQIINDHKNESSNSSHTSAKSSNVPWLMLKEYDVYDRALFLSVWPRILQSFTLTIVHCSNDHVFRLALSGLYSLLGIASKFNLADCIDETTHYLAQISGLFDPGFISDINKPIMVECSNSSSIDFSLENNSYDDNHKSNILHSTSTKDLILSNLSQMSTLSKEIQLPQHTPEPMQKLYESNTYIHWENVEKTRIPLCNLGIKLGKDYCAQIALVCSFLIAHEWPSSLGSNGWKIISKIIRALVNADLVSSSTKRTRNLISGLSTIPRADTLNRYINARNKSLKDSLGNPSFKPHDKNQSGGGLFSAISSFLGGTPTYNNSGFSTDYDQDDSFKHTDDWYLSFEKHTVSVPVGSNLESAQPYKTKNFGEAYIELFDQLSSKKTNPSTSSNYSQVISQLKPFRVRGVSRWDESTEMLIQLIFSSRKCIEACRISEIISKLSEAPEKTLTLFLTSISSTYLDGIFPLNEKSLESISDTDFSRDGLTNSLGPLSDAQKMNSISSDSPTLSSFSPGASHNKSRMNPNTTISDPSTLTTIEKSSDSGAQYDNGRKKYEPSTLYFIELIGSICEMTPHRIPVVWNVFERPFRKTLEYADSLDLFIIERLSGVLMRIIVSCLLHLETIKSKIVENSESDVSSPSLQMVDAVERVFRCIGLLRDCNKSTFDSTEETLGVGLRLIAAIDISALLSVNNWPIVSSLLSSLSKIKENSPEYPSRPGRSAFEVVMKLIDSLRNPGPSNTAFCAQSNLTYFDLIDYCTKFMPPEKLLASVSGGNSISDGSSDISMQFAIKTARQQNAYKMANIILNEISELQMHTRRELFIYAFKQETLPNDVFNTPVLSSSTANSPGAQLLSRWLRTLNTFTFYCSSRYREIRNTACKHLQKSLDRSALINLQSSVIEGDQNNKDSKKNKGASNISLPPYWINSILQRVLLPLMDGLLRYDFLTDFSMEETHIKCLSILVNFFLQYSSDLINYNDSVNAYTPHTSHENEFNLPQQIPASTLSSFNVIWMRILNVLLGYMKISKTVQHKVSGPLNNERNIITPDQDSNLDSPNLNNYKHPSTLSLFLVEISQEQLKNLILVLDSLNAFAGNSSTPSPAEDTRNRIANDMKSTSKLANQDNNLTNSEQLEVDENKNELWNQTWALIDEVNPSLKKNWFTEIDSPSINGNEAQPAEVSSINQTDKISSEITYTNNATEPTGESIAKSKSDVYSNTKNESETEDIPTHNLQQLNISSLESEDT</sequence>
<dbReference type="GO" id="GO:0032012">
    <property type="term" value="P:regulation of ARF protein signal transduction"/>
    <property type="evidence" value="ECO:0007669"/>
    <property type="project" value="InterPro"/>
</dbReference>
<dbReference type="GO" id="GO:0005085">
    <property type="term" value="F:guanyl-nucleotide exchange factor activity"/>
    <property type="evidence" value="ECO:0007669"/>
    <property type="project" value="InterPro"/>
</dbReference>
<dbReference type="GO" id="GO:0016192">
    <property type="term" value="P:vesicle-mediated transport"/>
    <property type="evidence" value="ECO:0007669"/>
    <property type="project" value="UniProtKB-ARBA"/>
</dbReference>
<feature type="region of interest" description="Disordered" evidence="1">
    <location>
        <begin position="81"/>
        <end position="114"/>
    </location>
</feature>